<protein>
    <submittedName>
        <fullName evidence="4">Cyclin-G1</fullName>
    </submittedName>
</protein>
<sequence length="140" mass="16224">MIEVLIIDSQKLLRHLNILLEQEARCQPKVCGLRLIESARDHGLRMAARLRDFEVEDRLSLIQLFGFDTETFPLAVNLLDRFLSKTKVQPKHLGCVGLSCFHLAVKSTEEERHIPLATVIRIIQHRFTISDLRRMEKIVL</sequence>
<dbReference type="SUPFAM" id="SSF47954">
    <property type="entry name" value="Cyclin-like"/>
    <property type="match status" value="1"/>
</dbReference>
<comment type="similarity">
    <text evidence="2">Belongs to the cyclin family.</text>
</comment>
<keyword evidence="1 2" id="KW-0195">Cyclin</keyword>
<evidence type="ECO:0000313" key="4">
    <source>
        <dbReference type="EMBL" id="KFO38150.1"/>
    </source>
</evidence>
<name>A0A091E6D3_FUKDA</name>
<dbReference type="PANTHER" id="PTHR10177">
    <property type="entry name" value="CYCLINS"/>
    <property type="match status" value="1"/>
</dbReference>
<dbReference type="InterPro" id="IPR006671">
    <property type="entry name" value="Cyclin_N"/>
</dbReference>
<proteinExistence type="inferred from homology"/>
<evidence type="ECO:0000313" key="5">
    <source>
        <dbReference type="Proteomes" id="UP000028990"/>
    </source>
</evidence>
<dbReference type="Gene3D" id="1.10.472.10">
    <property type="entry name" value="Cyclin-like"/>
    <property type="match status" value="1"/>
</dbReference>
<dbReference type="InterPro" id="IPR013763">
    <property type="entry name" value="Cyclin-like_dom"/>
</dbReference>
<accession>A0A091E6D3</accession>
<evidence type="ECO:0000256" key="1">
    <source>
        <dbReference type="ARBA" id="ARBA00023127"/>
    </source>
</evidence>
<dbReference type="Pfam" id="PF00134">
    <property type="entry name" value="Cyclin_N"/>
    <property type="match status" value="1"/>
</dbReference>
<dbReference type="EMBL" id="KN120636">
    <property type="protein sequence ID" value="KFO38150.1"/>
    <property type="molecule type" value="Genomic_DNA"/>
</dbReference>
<dbReference type="GO" id="GO:0051726">
    <property type="term" value="P:regulation of cell cycle"/>
    <property type="evidence" value="ECO:0007669"/>
    <property type="project" value="UniProtKB-ARBA"/>
</dbReference>
<evidence type="ECO:0000256" key="2">
    <source>
        <dbReference type="RuleBase" id="RU000383"/>
    </source>
</evidence>
<dbReference type="STRING" id="885580.ENSFDAP00000002244"/>
<gene>
    <name evidence="4" type="ORF">H920_00545</name>
</gene>
<dbReference type="Proteomes" id="UP000028990">
    <property type="component" value="Unassembled WGS sequence"/>
</dbReference>
<dbReference type="SMART" id="SM00385">
    <property type="entry name" value="CYCLIN"/>
    <property type="match status" value="1"/>
</dbReference>
<feature type="domain" description="Cyclin-like" evidence="3">
    <location>
        <begin position="57"/>
        <end position="140"/>
    </location>
</feature>
<reference evidence="4 5" key="1">
    <citation type="submission" date="2013-11" db="EMBL/GenBank/DDBJ databases">
        <title>The Damaraland mole rat (Fukomys damarensis) genome and evolution of African mole rats.</title>
        <authorList>
            <person name="Gladyshev V.N."/>
            <person name="Fang X."/>
        </authorList>
    </citation>
    <scope>NUCLEOTIDE SEQUENCE [LARGE SCALE GENOMIC DNA]</scope>
    <source>
        <tissue evidence="4">Liver</tissue>
    </source>
</reference>
<dbReference type="InterPro" id="IPR036915">
    <property type="entry name" value="Cyclin-like_sf"/>
</dbReference>
<dbReference type="InterPro" id="IPR039361">
    <property type="entry name" value="Cyclin"/>
</dbReference>
<dbReference type="FunFam" id="1.10.472.10:FF:000006">
    <property type="entry name" value="Cyclin I"/>
    <property type="match status" value="1"/>
</dbReference>
<organism evidence="4 5">
    <name type="scientific">Fukomys damarensis</name>
    <name type="common">Damaraland mole rat</name>
    <name type="synonym">Cryptomys damarensis</name>
    <dbReference type="NCBI Taxonomy" id="885580"/>
    <lineage>
        <taxon>Eukaryota</taxon>
        <taxon>Metazoa</taxon>
        <taxon>Chordata</taxon>
        <taxon>Craniata</taxon>
        <taxon>Vertebrata</taxon>
        <taxon>Euteleostomi</taxon>
        <taxon>Mammalia</taxon>
        <taxon>Eutheria</taxon>
        <taxon>Euarchontoglires</taxon>
        <taxon>Glires</taxon>
        <taxon>Rodentia</taxon>
        <taxon>Hystricomorpha</taxon>
        <taxon>Bathyergidae</taxon>
        <taxon>Fukomys</taxon>
    </lineage>
</organism>
<evidence type="ECO:0000259" key="3">
    <source>
        <dbReference type="SMART" id="SM00385"/>
    </source>
</evidence>
<dbReference type="AlphaFoldDB" id="A0A091E6D3"/>
<keyword evidence="5" id="KW-1185">Reference proteome</keyword>